<dbReference type="PANTHER" id="PTHR42924:SF3">
    <property type="entry name" value="POLYMERASE_HISTIDINOL PHOSPHATASE N-TERMINAL DOMAIN-CONTAINING PROTEIN"/>
    <property type="match status" value="1"/>
</dbReference>
<keyword evidence="3" id="KW-1185">Reference proteome</keyword>
<dbReference type="Gene3D" id="3.20.20.140">
    <property type="entry name" value="Metal-dependent hydrolases"/>
    <property type="match status" value="1"/>
</dbReference>
<sequence length="239" mass="27753">MPVFYANFHIHTVLSPCADITMTPDIFLEYLDRVNWISITDHNTTKHISIYSDILKNIDVRVIPGIEVTSKEEVHILIYFENINDAEEFGEIIENSLTIKEYDPDKLGYQILCDKNGEFKKIYEKPFLGSSSKFSISEIYKLSKKYNSLFVPAHIFRFNGLITNLGFLPEDLKLDAVEIKNKKELEKSMKIGFNNFLFNSDAHFPEQLIPSCKIEAKDRTFAELKKSILERKVIPIWPH</sequence>
<reference evidence="2 3" key="1">
    <citation type="submission" date="2021-02" db="EMBL/GenBank/DDBJ databases">
        <title>Characterization of Marinitoga sp. nov. str. BP5-C20A.</title>
        <authorList>
            <person name="Erauso G."/>
            <person name="Postec A."/>
        </authorList>
    </citation>
    <scope>NUCLEOTIDE SEQUENCE [LARGE SCALE GENOMIC DNA]</scope>
    <source>
        <strain evidence="2 3">BP5-C20A</strain>
    </source>
</reference>
<feature type="domain" description="Polymerase/histidinol phosphatase N-terminal" evidence="1">
    <location>
        <begin position="6"/>
        <end position="72"/>
    </location>
</feature>
<accession>A0ABY8PRK3</accession>
<evidence type="ECO:0000313" key="2">
    <source>
        <dbReference type="EMBL" id="WGS65247.1"/>
    </source>
</evidence>
<proteinExistence type="predicted"/>
<dbReference type="EMBL" id="CP069362">
    <property type="protein sequence ID" value="WGS65247.1"/>
    <property type="molecule type" value="Genomic_DNA"/>
</dbReference>
<dbReference type="SUPFAM" id="SSF89550">
    <property type="entry name" value="PHP domain-like"/>
    <property type="match status" value="1"/>
</dbReference>
<dbReference type="RefSeq" id="WP_280999569.1">
    <property type="nucleotide sequence ID" value="NZ_CP069362.1"/>
</dbReference>
<dbReference type="Proteomes" id="UP001232493">
    <property type="component" value="Chromosome"/>
</dbReference>
<dbReference type="InterPro" id="IPR016195">
    <property type="entry name" value="Pol/histidinol_Pase-like"/>
</dbReference>
<name>A0ABY8PRK3_9BACT</name>
<dbReference type="PANTHER" id="PTHR42924">
    <property type="entry name" value="EXONUCLEASE"/>
    <property type="match status" value="1"/>
</dbReference>
<dbReference type="InterPro" id="IPR052018">
    <property type="entry name" value="PHP_domain"/>
</dbReference>
<dbReference type="CDD" id="cd07432">
    <property type="entry name" value="PHP_HisPPase"/>
    <property type="match status" value="1"/>
</dbReference>
<organism evidence="2 3">
    <name type="scientific">Marinitoga aeolica</name>
    <dbReference type="NCBI Taxonomy" id="2809031"/>
    <lineage>
        <taxon>Bacteria</taxon>
        <taxon>Thermotogati</taxon>
        <taxon>Thermotogota</taxon>
        <taxon>Thermotogae</taxon>
        <taxon>Petrotogales</taxon>
        <taxon>Petrotogaceae</taxon>
        <taxon>Marinitoga</taxon>
    </lineage>
</organism>
<dbReference type="InterPro" id="IPR003141">
    <property type="entry name" value="Pol/His_phosphatase_N"/>
</dbReference>
<evidence type="ECO:0000313" key="3">
    <source>
        <dbReference type="Proteomes" id="UP001232493"/>
    </source>
</evidence>
<gene>
    <name evidence="2" type="ORF">JRV97_01420</name>
</gene>
<protein>
    <submittedName>
        <fullName evidence="2">PHP domain-containing protein</fullName>
    </submittedName>
</protein>
<dbReference type="SMART" id="SM00481">
    <property type="entry name" value="POLIIIAc"/>
    <property type="match status" value="1"/>
</dbReference>
<evidence type="ECO:0000259" key="1">
    <source>
        <dbReference type="SMART" id="SM00481"/>
    </source>
</evidence>